<dbReference type="InterPro" id="IPR037923">
    <property type="entry name" value="HTH-like"/>
</dbReference>
<evidence type="ECO:0000256" key="4">
    <source>
        <dbReference type="SAM" id="MobiDB-lite"/>
    </source>
</evidence>
<dbReference type="PANTHER" id="PTHR46796:SF2">
    <property type="entry name" value="TRANSCRIPTIONAL REGULATORY PROTEIN"/>
    <property type="match status" value="1"/>
</dbReference>
<dbReference type="InterPro" id="IPR003313">
    <property type="entry name" value="AraC-bd"/>
</dbReference>
<dbReference type="Pfam" id="PF02311">
    <property type="entry name" value="AraC_binding"/>
    <property type="match status" value="1"/>
</dbReference>
<dbReference type="Pfam" id="PF12833">
    <property type="entry name" value="HTH_18"/>
    <property type="match status" value="1"/>
</dbReference>
<dbReference type="OrthoDB" id="3172070at2"/>
<accession>A0A6G2B6W2</accession>
<feature type="compositionally biased region" description="Low complexity" evidence="4">
    <location>
        <begin position="1"/>
        <end position="15"/>
    </location>
</feature>
<evidence type="ECO:0000256" key="2">
    <source>
        <dbReference type="ARBA" id="ARBA00023125"/>
    </source>
</evidence>
<dbReference type="AlphaFoldDB" id="A0A6G2B6W2"/>
<keyword evidence="1" id="KW-0805">Transcription regulation</keyword>
<evidence type="ECO:0000256" key="1">
    <source>
        <dbReference type="ARBA" id="ARBA00023015"/>
    </source>
</evidence>
<dbReference type="PANTHER" id="PTHR46796">
    <property type="entry name" value="HTH-TYPE TRANSCRIPTIONAL ACTIVATOR RHAS-RELATED"/>
    <property type="match status" value="1"/>
</dbReference>
<dbReference type="GO" id="GO:0003700">
    <property type="term" value="F:DNA-binding transcription factor activity"/>
    <property type="evidence" value="ECO:0007669"/>
    <property type="project" value="InterPro"/>
</dbReference>
<name>A0A6G2B6W2_9ACTN</name>
<evidence type="ECO:0000256" key="3">
    <source>
        <dbReference type="ARBA" id="ARBA00023163"/>
    </source>
</evidence>
<comment type="caution">
    <text evidence="6">The sequence shown here is derived from an EMBL/GenBank/DDBJ whole genome shotgun (WGS) entry which is preliminary data.</text>
</comment>
<sequence length="368" mass="39811">MPDSPTRTTTGPTGRVADTPNGPLGAPAEPPGRRRARPEAPRRADPPRRAPGRLTHVLRATTGGPDPTRLDEVRRHLSADAEEAAGTTAGGGAAGCRLRFGGGATGIERLEAALVGEAFSPHRHDTYAIGVTLAGVQTFRYRGEKRHCLPGEWHVLHPDELHDGVPGTEDGFGYRIFYLDPALVQEALGGRSLPFVADPVVRAREMDPALAEYLQDIDAPLCEVEAAEITSAIAEVLRRHSSAPSRPRTRLDLDAVWRVRELLSDDPTVRHPAELLEHVSGLDRWSVARQFRAAFGTSPTRFRTMRQLDLARRAMREGRSPAEAAAVAGFADQSHLTRMFKRAYGLTPAAWATAVRAGISGRRGPGSP</sequence>
<dbReference type="InterPro" id="IPR050204">
    <property type="entry name" value="AraC_XylS_family_regulators"/>
</dbReference>
<protein>
    <submittedName>
        <fullName evidence="6">Helix-turn-helix domain-containing protein</fullName>
    </submittedName>
</protein>
<dbReference type="InterPro" id="IPR018060">
    <property type="entry name" value="HTH_AraC"/>
</dbReference>
<keyword evidence="7" id="KW-1185">Reference proteome</keyword>
<dbReference type="SUPFAM" id="SSF51215">
    <property type="entry name" value="Regulatory protein AraC"/>
    <property type="match status" value="1"/>
</dbReference>
<proteinExistence type="predicted"/>
<dbReference type="Gene3D" id="1.10.10.60">
    <property type="entry name" value="Homeodomain-like"/>
    <property type="match status" value="1"/>
</dbReference>
<feature type="compositionally biased region" description="Basic and acidic residues" evidence="4">
    <location>
        <begin position="37"/>
        <end position="48"/>
    </location>
</feature>
<feature type="region of interest" description="Disordered" evidence="4">
    <location>
        <begin position="1"/>
        <end position="70"/>
    </location>
</feature>
<dbReference type="PROSITE" id="PS01124">
    <property type="entry name" value="HTH_ARAC_FAMILY_2"/>
    <property type="match status" value="1"/>
</dbReference>
<dbReference type="GO" id="GO:0043565">
    <property type="term" value="F:sequence-specific DNA binding"/>
    <property type="evidence" value="ECO:0007669"/>
    <property type="project" value="InterPro"/>
</dbReference>
<evidence type="ECO:0000313" key="6">
    <source>
        <dbReference type="EMBL" id="MTE17809.1"/>
    </source>
</evidence>
<gene>
    <name evidence="6" type="ORF">F0L17_01395</name>
</gene>
<dbReference type="SUPFAM" id="SSF46689">
    <property type="entry name" value="Homeodomain-like"/>
    <property type="match status" value="1"/>
</dbReference>
<evidence type="ECO:0000259" key="5">
    <source>
        <dbReference type="PROSITE" id="PS01124"/>
    </source>
</evidence>
<dbReference type="InterPro" id="IPR009057">
    <property type="entry name" value="Homeodomain-like_sf"/>
</dbReference>
<feature type="domain" description="HTH araC/xylS-type" evidence="5">
    <location>
        <begin position="257"/>
        <end position="354"/>
    </location>
</feature>
<evidence type="ECO:0000313" key="7">
    <source>
        <dbReference type="Proteomes" id="UP000473014"/>
    </source>
</evidence>
<keyword evidence="2" id="KW-0238">DNA-binding</keyword>
<organism evidence="6 7">
    <name type="scientific">Streptomyces taklimakanensis</name>
    <dbReference type="NCBI Taxonomy" id="2569853"/>
    <lineage>
        <taxon>Bacteria</taxon>
        <taxon>Bacillati</taxon>
        <taxon>Actinomycetota</taxon>
        <taxon>Actinomycetes</taxon>
        <taxon>Kitasatosporales</taxon>
        <taxon>Streptomycetaceae</taxon>
        <taxon>Streptomyces</taxon>
    </lineage>
</organism>
<dbReference type="EMBL" id="WIXO01000001">
    <property type="protein sequence ID" value="MTE17809.1"/>
    <property type="molecule type" value="Genomic_DNA"/>
</dbReference>
<reference evidence="6 7" key="1">
    <citation type="submission" date="2019-11" db="EMBL/GenBank/DDBJ databases">
        <authorList>
            <person name="Yuan L."/>
        </authorList>
    </citation>
    <scope>NUCLEOTIDE SEQUENCE [LARGE SCALE GENOMIC DNA]</scope>
    <source>
        <strain evidence="6 7">TRM43335</strain>
    </source>
</reference>
<dbReference type="Proteomes" id="UP000473014">
    <property type="component" value="Unassembled WGS sequence"/>
</dbReference>
<dbReference type="SMART" id="SM00342">
    <property type="entry name" value="HTH_ARAC"/>
    <property type="match status" value="1"/>
</dbReference>
<keyword evidence="3" id="KW-0804">Transcription</keyword>